<protein>
    <submittedName>
        <fullName evidence="2">Uncharacterized protein</fullName>
    </submittedName>
</protein>
<feature type="compositionally biased region" description="Polar residues" evidence="1">
    <location>
        <begin position="487"/>
        <end position="497"/>
    </location>
</feature>
<dbReference type="EMBL" id="JAUTDP010000005">
    <property type="protein sequence ID" value="KAK3399388.1"/>
    <property type="molecule type" value="Genomic_DNA"/>
</dbReference>
<feature type="compositionally biased region" description="Polar residues" evidence="1">
    <location>
        <begin position="109"/>
        <end position="121"/>
    </location>
</feature>
<feature type="region of interest" description="Disordered" evidence="1">
    <location>
        <begin position="572"/>
        <end position="605"/>
    </location>
</feature>
<name>A0AAE0PG83_SORBR</name>
<feature type="region of interest" description="Disordered" evidence="1">
    <location>
        <begin position="241"/>
        <end position="303"/>
    </location>
</feature>
<feature type="compositionally biased region" description="Basic and acidic residues" evidence="1">
    <location>
        <begin position="275"/>
        <end position="302"/>
    </location>
</feature>
<evidence type="ECO:0000313" key="2">
    <source>
        <dbReference type="EMBL" id="KAK3399388.1"/>
    </source>
</evidence>
<feature type="region of interest" description="Disordered" evidence="1">
    <location>
        <begin position="518"/>
        <end position="540"/>
    </location>
</feature>
<feature type="region of interest" description="Disordered" evidence="1">
    <location>
        <begin position="369"/>
        <end position="408"/>
    </location>
</feature>
<feature type="region of interest" description="Disordered" evidence="1">
    <location>
        <begin position="1"/>
        <end position="223"/>
    </location>
</feature>
<feature type="compositionally biased region" description="Polar residues" evidence="1">
    <location>
        <begin position="262"/>
        <end position="274"/>
    </location>
</feature>
<sequence length="712" mass="77410">MEYRYSGSGVAPPPPKRRRINVTTGNEGSWGELPAPRSFLRLFSPRPGSPVRSAHSSSNNVCSPIEAIPRISKSSADSRSSKDGQHHNAPSTQIRITGKNLIPPRYVTLTYTNPASPSYSSRGDDPSMDGDPRRQQQAPSCHYDHGTSMTGPSNNFHRGNYSPAQRYLRSTLSNRTDLSHRRLGRRSVSPRDDTFHNSSGDTHESVAHPVKHRRHNPLSENLGLSRNGSFVHFTLSNTPLDKTASHPFPEASSNVPRPFGNPGQTFHSNIPNPRTRNEDRESSLDPTLRTEADQSPHGRDDFNQQYQNDLEALERAQQQMLDMLHAFKNQSASEVASPLPEDSTHTRNMNLSRTLEDFLQWKRSMSCGSDQASLHDENQDSNNPGSVGQPAVSDIQACQQSSLQSGGAYAEHQLPQVARELVDPRLLDSSDPAEEEHDPISPFSNVGQSEISLQGPDQIHTLAGAAPPAEAAPLGVHVAGVISNSALPNTTNQQQTGAHPHEQPGEVFQQPSENLQQGVLVPDQGDHPMNPGEDPGEMHQLPLSQEAQPMTPPLHADPAVAAELEVPGHVQDPEQEPLQIGPPLEAPAPALPEPPVPPAAAAAPVGGDGQAPLICKKRGCTRPRQHQTSRSRFCTIHLLNGMPRARGGGPNQIVLAAENYCTGCNGFRLRRAPGKSCWDCFCKCRRQKNDGVCAGCPGSRCPNHIAEEDMVE</sequence>
<evidence type="ECO:0000256" key="1">
    <source>
        <dbReference type="SAM" id="MobiDB-lite"/>
    </source>
</evidence>
<proteinExistence type="predicted"/>
<dbReference type="Proteomes" id="UP001281003">
    <property type="component" value="Unassembled WGS sequence"/>
</dbReference>
<accession>A0AAE0PG83</accession>
<reference evidence="2" key="2">
    <citation type="submission" date="2023-07" db="EMBL/GenBank/DDBJ databases">
        <authorList>
            <consortium name="Lawrence Berkeley National Laboratory"/>
            <person name="Haridas S."/>
            <person name="Hensen N."/>
            <person name="Bonometti L."/>
            <person name="Westerberg I."/>
            <person name="Brannstrom I.O."/>
            <person name="Guillou S."/>
            <person name="Cros-Aarteil S."/>
            <person name="Calhoun S."/>
            <person name="Kuo A."/>
            <person name="Mondo S."/>
            <person name="Pangilinan J."/>
            <person name="Riley R."/>
            <person name="LaButti K."/>
            <person name="Andreopoulos B."/>
            <person name="Lipzen A."/>
            <person name="Chen C."/>
            <person name="Yanf M."/>
            <person name="Daum C."/>
            <person name="Ng V."/>
            <person name="Clum A."/>
            <person name="Steindorff A."/>
            <person name="Ohm R."/>
            <person name="Martin F."/>
            <person name="Silar P."/>
            <person name="Natvig D."/>
            <person name="Lalanne C."/>
            <person name="Gautier V."/>
            <person name="Ament-velasquez S.L."/>
            <person name="Kruys A."/>
            <person name="Hutchinson M.I."/>
            <person name="Powell A.J."/>
            <person name="Barry K."/>
            <person name="Miller A.N."/>
            <person name="Grigoriev I.V."/>
            <person name="Debuchy R."/>
            <person name="Gladieux P."/>
            <person name="Thoren M.H."/>
            <person name="Johannesson H."/>
        </authorList>
    </citation>
    <scope>NUCLEOTIDE SEQUENCE</scope>
    <source>
        <strain evidence="2">FGSC 1904</strain>
    </source>
</reference>
<feature type="compositionally biased region" description="Polar residues" evidence="1">
    <location>
        <begin position="147"/>
        <end position="157"/>
    </location>
</feature>
<comment type="caution">
    <text evidence="2">The sequence shown here is derived from an EMBL/GenBank/DDBJ whole genome shotgun (WGS) entry which is preliminary data.</text>
</comment>
<organism evidence="2 3">
    <name type="scientific">Sordaria brevicollis</name>
    <dbReference type="NCBI Taxonomy" id="83679"/>
    <lineage>
        <taxon>Eukaryota</taxon>
        <taxon>Fungi</taxon>
        <taxon>Dikarya</taxon>
        <taxon>Ascomycota</taxon>
        <taxon>Pezizomycotina</taxon>
        <taxon>Sordariomycetes</taxon>
        <taxon>Sordariomycetidae</taxon>
        <taxon>Sordariales</taxon>
        <taxon>Sordariaceae</taxon>
        <taxon>Sordaria</taxon>
    </lineage>
</organism>
<dbReference type="AlphaFoldDB" id="A0AAE0PG83"/>
<feature type="compositionally biased region" description="Basic and acidic residues" evidence="1">
    <location>
        <begin position="189"/>
        <end position="206"/>
    </location>
</feature>
<feature type="region of interest" description="Disordered" evidence="1">
    <location>
        <begin position="429"/>
        <end position="450"/>
    </location>
</feature>
<feature type="compositionally biased region" description="Polar residues" evidence="1">
    <location>
        <begin position="396"/>
        <end position="405"/>
    </location>
</feature>
<feature type="compositionally biased region" description="Pro residues" evidence="1">
    <location>
        <begin position="584"/>
        <end position="598"/>
    </location>
</feature>
<evidence type="ECO:0000313" key="3">
    <source>
        <dbReference type="Proteomes" id="UP001281003"/>
    </source>
</evidence>
<reference evidence="2" key="1">
    <citation type="journal article" date="2023" name="Mol. Phylogenet. Evol.">
        <title>Genome-scale phylogeny and comparative genomics of the fungal order Sordariales.</title>
        <authorList>
            <person name="Hensen N."/>
            <person name="Bonometti L."/>
            <person name="Westerberg I."/>
            <person name="Brannstrom I.O."/>
            <person name="Guillou S."/>
            <person name="Cros-Aarteil S."/>
            <person name="Calhoun S."/>
            <person name="Haridas S."/>
            <person name="Kuo A."/>
            <person name="Mondo S."/>
            <person name="Pangilinan J."/>
            <person name="Riley R."/>
            <person name="LaButti K."/>
            <person name="Andreopoulos B."/>
            <person name="Lipzen A."/>
            <person name="Chen C."/>
            <person name="Yan M."/>
            <person name="Daum C."/>
            <person name="Ng V."/>
            <person name="Clum A."/>
            <person name="Steindorff A."/>
            <person name="Ohm R.A."/>
            <person name="Martin F."/>
            <person name="Silar P."/>
            <person name="Natvig D.O."/>
            <person name="Lalanne C."/>
            <person name="Gautier V."/>
            <person name="Ament-Velasquez S.L."/>
            <person name="Kruys A."/>
            <person name="Hutchinson M.I."/>
            <person name="Powell A.J."/>
            <person name="Barry K."/>
            <person name="Miller A.N."/>
            <person name="Grigoriev I.V."/>
            <person name="Debuchy R."/>
            <person name="Gladieux P."/>
            <person name="Hiltunen Thoren M."/>
            <person name="Johannesson H."/>
        </authorList>
    </citation>
    <scope>NUCLEOTIDE SEQUENCE</scope>
    <source>
        <strain evidence="2">FGSC 1904</strain>
    </source>
</reference>
<gene>
    <name evidence="2" type="ORF">B0T20DRAFT_478748</name>
</gene>
<feature type="region of interest" description="Disordered" evidence="1">
    <location>
        <begin position="487"/>
        <end position="506"/>
    </location>
</feature>
<keyword evidence="3" id="KW-1185">Reference proteome</keyword>
<feature type="compositionally biased region" description="Basic and acidic residues" evidence="1">
    <location>
        <begin position="122"/>
        <end position="134"/>
    </location>
</feature>